<proteinExistence type="predicted"/>
<gene>
    <name evidence="1" type="ORF">ARMSODRAFT_920367</name>
</gene>
<feature type="non-terminal residue" evidence="1">
    <location>
        <position position="214"/>
    </location>
</feature>
<dbReference type="AlphaFoldDB" id="A0A2H3AV02"/>
<protein>
    <submittedName>
        <fullName evidence="1">Uncharacterized protein</fullName>
    </submittedName>
</protein>
<dbReference type="EMBL" id="KZ293465">
    <property type="protein sequence ID" value="PBK62525.1"/>
    <property type="molecule type" value="Genomic_DNA"/>
</dbReference>
<name>A0A2H3AV02_9AGAR</name>
<dbReference type="Proteomes" id="UP000218334">
    <property type="component" value="Unassembled WGS sequence"/>
</dbReference>
<sequence>MIIWLCNSLSPQQVKERLLAGDSIFQQELIAYLESVHKGDYFTGPQASVSDMRHAASLEPGHHDLTEVLPVSPPAHCDTDGCNDCAKGDSTDSWWSSFRSIVDMVVNKCNIHSCHRCKDNKWKRCKARFPHKIVEVSNVDDSGHINLKKLEAWINTFAPLISYIFRCNTDVTSLRSGTAIKAVLIYVTDYITKPGLKTHAIFDCIRSIFQRSRE</sequence>
<keyword evidence="2" id="KW-1185">Reference proteome</keyword>
<dbReference type="STRING" id="1076256.A0A2H3AV02"/>
<accession>A0A2H3AV02</accession>
<evidence type="ECO:0000313" key="2">
    <source>
        <dbReference type="Proteomes" id="UP000218334"/>
    </source>
</evidence>
<reference evidence="2" key="1">
    <citation type="journal article" date="2017" name="Nat. Ecol. Evol.">
        <title>Genome expansion and lineage-specific genetic innovations in the forest pathogenic fungi Armillaria.</title>
        <authorList>
            <person name="Sipos G."/>
            <person name="Prasanna A.N."/>
            <person name="Walter M.C."/>
            <person name="O'Connor E."/>
            <person name="Balint B."/>
            <person name="Krizsan K."/>
            <person name="Kiss B."/>
            <person name="Hess J."/>
            <person name="Varga T."/>
            <person name="Slot J."/>
            <person name="Riley R."/>
            <person name="Boka B."/>
            <person name="Rigling D."/>
            <person name="Barry K."/>
            <person name="Lee J."/>
            <person name="Mihaltcheva S."/>
            <person name="LaButti K."/>
            <person name="Lipzen A."/>
            <person name="Waldron R."/>
            <person name="Moloney N.M."/>
            <person name="Sperisen C."/>
            <person name="Kredics L."/>
            <person name="Vagvoelgyi C."/>
            <person name="Patrignani A."/>
            <person name="Fitzpatrick D."/>
            <person name="Nagy I."/>
            <person name="Doyle S."/>
            <person name="Anderson J.B."/>
            <person name="Grigoriev I.V."/>
            <person name="Gueldener U."/>
            <person name="Muensterkoetter M."/>
            <person name="Nagy L.G."/>
        </authorList>
    </citation>
    <scope>NUCLEOTIDE SEQUENCE [LARGE SCALE GENOMIC DNA]</scope>
    <source>
        <strain evidence="2">28-4</strain>
    </source>
</reference>
<organism evidence="1 2">
    <name type="scientific">Armillaria solidipes</name>
    <dbReference type="NCBI Taxonomy" id="1076256"/>
    <lineage>
        <taxon>Eukaryota</taxon>
        <taxon>Fungi</taxon>
        <taxon>Dikarya</taxon>
        <taxon>Basidiomycota</taxon>
        <taxon>Agaricomycotina</taxon>
        <taxon>Agaricomycetes</taxon>
        <taxon>Agaricomycetidae</taxon>
        <taxon>Agaricales</taxon>
        <taxon>Marasmiineae</taxon>
        <taxon>Physalacriaceae</taxon>
        <taxon>Armillaria</taxon>
    </lineage>
</organism>
<evidence type="ECO:0000313" key="1">
    <source>
        <dbReference type="EMBL" id="PBK62525.1"/>
    </source>
</evidence>